<protein>
    <submittedName>
        <fullName evidence="2">Uncharacterized protein</fullName>
    </submittedName>
</protein>
<reference evidence="2 3" key="1">
    <citation type="journal article" date="2010" name="Science">
        <title>Genomic analysis of organismal complexity in the multicellular green alga Volvox carteri.</title>
        <authorList>
            <person name="Prochnik S.E."/>
            <person name="Umen J."/>
            <person name="Nedelcu A.M."/>
            <person name="Hallmann A."/>
            <person name="Miller S.M."/>
            <person name="Nishii I."/>
            <person name="Ferris P."/>
            <person name="Kuo A."/>
            <person name="Mitros T."/>
            <person name="Fritz-Laylin L.K."/>
            <person name="Hellsten U."/>
            <person name="Chapman J."/>
            <person name="Simakov O."/>
            <person name="Rensing S.A."/>
            <person name="Terry A."/>
            <person name="Pangilinan J."/>
            <person name="Kapitonov V."/>
            <person name="Jurka J."/>
            <person name="Salamov A."/>
            <person name="Shapiro H."/>
            <person name="Schmutz J."/>
            <person name="Grimwood J."/>
            <person name="Lindquist E."/>
            <person name="Lucas S."/>
            <person name="Grigoriev I.V."/>
            <person name="Schmitt R."/>
            <person name="Kirk D."/>
            <person name="Rokhsar D.S."/>
        </authorList>
    </citation>
    <scope>NUCLEOTIDE SEQUENCE [LARGE SCALE GENOMIC DNA]</scope>
    <source>
        <strain evidence="3">f. Nagariensis / Eve</strain>
    </source>
</reference>
<dbReference type="KEGG" id="vcn:VOLCADRAFT_103898"/>
<feature type="region of interest" description="Disordered" evidence="1">
    <location>
        <begin position="481"/>
        <end position="519"/>
    </location>
</feature>
<dbReference type="EMBL" id="GL378331">
    <property type="protein sequence ID" value="EFJ50308.1"/>
    <property type="molecule type" value="Genomic_DNA"/>
</dbReference>
<dbReference type="AlphaFoldDB" id="D8TPY0"/>
<feature type="compositionally biased region" description="Basic residues" evidence="1">
    <location>
        <begin position="590"/>
        <end position="602"/>
    </location>
</feature>
<feature type="region of interest" description="Disordered" evidence="1">
    <location>
        <begin position="318"/>
        <end position="393"/>
    </location>
</feature>
<feature type="compositionally biased region" description="Low complexity" evidence="1">
    <location>
        <begin position="339"/>
        <end position="356"/>
    </location>
</feature>
<dbReference type="GeneID" id="9624734"/>
<dbReference type="RefSeq" id="XP_002948433.1">
    <property type="nucleotide sequence ID" value="XM_002948387.1"/>
</dbReference>
<evidence type="ECO:0000313" key="2">
    <source>
        <dbReference type="EMBL" id="EFJ50308.1"/>
    </source>
</evidence>
<dbReference type="InParanoid" id="D8TPY0"/>
<dbReference type="Proteomes" id="UP000001058">
    <property type="component" value="Unassembled WGS sequence"/>
</dbReference>
<proteinExistence type="predicted"/>
<accession>D8TPY0</accession>
<organism evidence="3">
    <name type="scientific">Volvox carteri f. nagariensis</name>
    <dbReference type="NCBI Taxonomy" id="3068"/>
    <lineage>
        <taxon>Eukaryota</taxon>
        <taxon>Viridiplantae</taxon>
        <taxon>Chlorophyta</taxon>
        <taxon>core chlorophytes</taxon>
        <taxon>Chlorophyceae</taxon>
        <taxon>CS clade</taxon>
        <taxon>Chlamydomonadales</taxon>
        <taxon>Volvocaceae</taxon>
        <taxon>Volvox</taxon>
    </lineage>
</organism>
<sequence length="1000" mass="101516">MSAITLDNDDDVEFQADLARAIAASLEMDLGGAHEEVPRTDTSGWDALLAAGKAATWGRSTLSAGRRSPVLFPVDEDDDDFQRQIAAAMAASIQSAEDERRRRELGIAVGTVAGEPLARDVSTHGPALSAPTQVLPSVAERLSASQQLHQPGSPLQNGGSIYCSGGLMLTPLTTGKWPRTVTTRAPVSTHSPFSTLASEPWTHSLPGAAPVLSHLPTAARTAVAASGGPILDCEDVQEARAVAAAMARGPAAPASSPCSSAADSEAPALAPTSAIPVAARPDALMPPLVLEAALGGGLGRGESGGQLLLSCSPAKHARTPSLAGAMDSSQPQMKRSRAASEGGAAVPPAPGQVPSSRLAGGLERRTGKSAPRAPEGLGEGEPDAMAVVMDGDGCSGGGSGFSDTCREGRAQSHSHPERPASAASCCTACVREEGGECVAAAATASDPAETARALSAAPPGDDAVMEVLDLDFRGRLPTSAAAAGRDGLGRRERSGVGGDHSVGDSHHSGERTRGVGCGRYGSWPPASGARLEGTQALTKCLSQKSPVLRREQLHVQPGSGCSGGSGLESGSDQYSGSHPDLSVSVSGRSVGHRNHTKVHQRCHNQEGSGISDNSPMQNHHHQQQQQQQQLHAMSPRHCGSSDGAGTRGSRLAPWDLSRTAPDRGASIAAGLGAQGCSPGPCVVRKSHDLADPVPAAVPAGGGPGADTAVAILTGPAEGHPAGTDPPVITDSPAFPPHRHHGAADLAGGPAALVGTDPAGGAAGGVVSTPSRWGGYVAADRRMLLHQRVWWWLGPGQVQTGRISAIDRRSEPLLYSVRLDVDGTGAEGQAIIATADCLFPYLSHGDKLMCRLPPPTSNVVCSSGVGVGRLPQLQRRTEERPGCVAVGEAGRVELDGSNGGDVGGVADAAGAGPCAWMCGVLQHCIFDGRVPMVHVLLGPEGVPYSAPYELVVPVRDAAEGSGCTAAGGVPAATGMTNSVTFGPHVRQSSVCRDIVPLGPGA</sequence>
<evidence type="ECO:0000313" key="3">
    <source>
        <dbReference type="Proteomes" id="UP000001058"/>
    </source>
</evidence>
<keyword evidence="3" id="KW-1185">Reference proteome</keyword>
<dbReference type="OrthoDB" id="545720at2759"/>
<feature type="compositionally biased region" description="Basic and acidic residues" evidence="1">
    <location>
        <begin position="501"/>
        <end position="513"/>
    </location>
</feature>
<gene>
    <name evidence="2" type="ORF">VOLCADRAFT_103898</name>
</gene>
<evidence type="ECO:0000256" key="1">
    <source>
        <dbReference type="SAM" id="MobiDB-lite"/>
    </source>
</evidence>
<feature type="compositionally biased region" description="Polar residues" evidence="1">
    <location>
        <begin position="605"/>
        <end position="616"/>
    </location>
</feature>
<name>D8TPY0_VOLCA</name>
<feature type="region of interest" description="Disordered" evidence="1">
    <location>
        <begin position="714"/>
        <end position="751"/>
    </location>
</feature>
<feature type="region of interest" description="Disordered" evidence="1">
    <location>
        <begin position="548"/>
        <end position="652"/>
    </location>
</feature>